<dbReference type="Pfam" id="PF00294">
    <property type="entry name" value="PfkB"/>
    <property type="match status" value="1"/>
</dbReference>
<organism evidence="4 5">
    <name type="scientific">Dysosmobacter welbionis</name>
    <dbReference type="NCBI Taxonomy" id="2093857"/>
    <lineage>
        <taxon>Bacteria</taxon>
        <taxon>Bacillati</taxon>
        <taxon>Bacillota</taxon>
        <taxon>Clostridia</taxon>
        <taxon>Eubacteriales</taxon>
        <taxon>Oscillospiraceae</taxon>
        <taxon>Dysosmobacter</taxon>
    </lineage>
</organism>
<keyword evidence="5" id="KW-1185">Reference proteome</keyword>
<dbReference type="AlphaFoldDB" id="A0A4D7AI52"/>
<feature type="domain" description="Carbohydrate kinase PfkB" evidence="3">
    <location>
        <begin position="19"/>
        <end position="268"/>
    </location>
</feature>
<dbReference type="PANTHER" id="PTHR10584:SF166">
    <property type="entry name" value="RIBOKINASE"/>
    <property type="match status" value="1"/>
</dbReference>
<dbReference type="Proteomes" id="UP000298642">
    <property type="component" value="Chromosome"/>
</dbReference>
<dbReference type="EMBL" id="CP034413">
    <property type="protein sequence ID" value="QCI58499.1"/>
    <property type="molecule type" value="Genomic_DNA"/>
</dbReference>
<dbReference type="GO" id="GO:0016301">
    <property type="term" value="F:kinase activity"/>
    <property type="evidence" value="ECO:0007669"/>
    <property type="project" value="UniProtKB-KW"/>
</dbReference>
<evidence type="ECO:0000256" key="2">
    <source>
        <dbReference type="ARBA" id="ARBA00022777"/>
    </source>
</evidence>
<proteinExistence type="predicted"/>
<evidence type="ECO:0000313" key="5">
    <source>
        <dbReference type="Proteomes" id="UP000298642"/>
    </source>
</evidence>
<name>A0A4D7AI52_9FIRM</name>
<dbReference type="PANTHER" id="PTHR10584">
    <property type="entry name" value="SUGAR KINASE"/>
    <property type="match status" value="1"/>
</dbReference>
<evidence type="ECO:0000256" key="1">
    <source>
        <dbReference type="ARBA" id="ARBA00022679"/>
    </source>
</evidence>
<sequence>MKLLGLGDNVFDAYLFRDELYPGGNAANVSVLARRIGAEYTGYLGVLADDPPGRHFLAALREESVEVSRVRIGVGKSACNYIVLDDHGDRTFSGNNGKETVQNLFSLHLTPQDLAYAAAFDVIHTSIHSGISNAVLGGLSRRADLSMDFSNDGFTHTNVAELAPILRFAFFSAGERSLEEVHTFAKYAADCGIPQVIFTMGTRGACGISQGQFWQADACVIQPVDALGAGDAFIAAFLYTFWENGGSALLAAEQAAHFAADCCLHYGAFGHPLSLAESDLLSTGPQN</sequence>
<protein>
    <recommendedName>
        <fullName evidence="3">Carbohydrate kinase PfkB domain-containing protein</fullName>
    </recommendedName>
</protein>
<dbReference type="Gene3D" id="3.40.1190.20">
    <property type="match status" value="1"/>
</dbReference>
<keyword evidence="1" id="KW-0808">Transferase</keyword>
<keyword evidence="2" id="KW-0418">Kinase</keyword>
<dbReference type="KEGG" id="obj:EIO64_04090"/>
<accession>A0A4D7AI52</accession>
<reference evidence="5" key="1">
    <citation type="submission" date="2018-12" db="EMBL/GenBank/DDBJ databases">
        <title>Dusodibacter welbiota gen. nov., sp. nov., isolated from human faeces and emended description of the Oscillibacter genus.</title>
        <authorList>
            <person name="Le Roy T."/>
            <person name="Van der Smissen P."/>
            <person name="Delzenne N."/>
            <person name="Muccioli G."/>
            <person name="Collet J.F."/>
            <person name="Cani P.D."/>
        </authorList>
    </citation>
    <scope>NUCLEOTIDE SEQUENCE [LARGE SCALE GENOMIC DNA]</scope>
    <source>
        <strain evidence="5">J115</strain>
    </source>
</reference>
<evidence type="ECO:0000313" key="4">
    <source>
        <dbReference type="EMBL" id="QCI58499.1"/>
    </source>
</evidence>
<evidence type="ECO:0000259" key="3">
    <source>
        <dbReference type="Pfam" id="PF00294"/>
    </source>
</evidence>
<dbReference type="GeneID" id="89522354"/>
<dbReference type="InterPro" id="IPR029056">
    <property type="entry name" value="Ribokinase-like"/>
</dbReference>
<dbReference type="InterPro" id="IPR011611">
    <property type="entry name" value="PfkB_dom"/>
</dbReference>
<gene>
    <name evidence="4" type="ORF">EIO64_04090</name>
</gene>
<dbReference type="SUPFAM" id="SSF53613">
    <property type="entry name" value="Ribokinase-like"/>
    <property type="match status" value="1"/>
</dbReference>
<dbReference type="RefSeq" id="WP_136890801.1">
    <property type="nucleotide sequence ID" value="NZ_CP034413.3"/>
</dbReference>